<evidence type="ECO:0000313" key="4">
    <source>
        <dbReference type="Proteomes" id="UP000428333"/>
    </source>
</evidence>
<accession>A0A6A4LZX1</accession>
<feature type="domain" description="DM2" evidence="2">
    <location>
        <begin position="59"/>
        <end position="137"/>
    </location>
</feature>
<dbReference type="SMART" id="SM00151">
    <property type="entry name" value="SWIB"/>
    <property type="match status" value="1"/>
</dbReference>
<proteinExistence type="predicted"/>
<dbReference type="Proteomes" id="UP000428333">
    <property type="component" value="Linkage Group LG05"/>
</dbReference>
<dbReference type="Gene3D" id="1.10.245.10">
    <property type="entry name" value="SWIB/MDM2 domain"/>
    <property type="match status" value="1"/>
</dbReference>
<sequence>MSSIRGFAKGCRALMAASSKAAVAPKPSSAAKPKRPKSPTKKKAPSSSSEPRKPPRVTGILKVSPVSPALRQFLGAPEASRTDAVKKIWEYIKLRNLQNPADKREIYCDDKLKTIFEGKDKVGFLEIGKLLSGHFVKAN</sequence>
<evidence type="ECO:0000259" key="2">
    <source>
        <dbReference type="PROSITE" id="PS51925"/>
    </source>
</evidence>
<dbReference type="EMBL" id="QEFC01001155">
    <property type="protein sequence ID" value="KAE9459888.1"/>
    <property type="molecule type" value="Genomic_DNA"/>
</dbReference>
<dbReference type="InterPro" id="IPR036885">
    <property type="entry name" value="SWIB_MDM2_dom_sf"/>
</dbReference>
<feature type="region of interest" description="Disordered" evidence="1">
    <location>
        <begin position="18"/>
        <end position="61"/>
    </location>
</feature>
<name>A0A6A4LZX1_9ERIC</name>
<dbReference type="PROSITE" id="PS51925">
    <property type="entry name" value="SWIB_MDM2"/>
    <property type="match status" value="1"/>
</dbReference>
<feature type="non-terminal residue" evidence="3">
    <location>
        <position position="1"/>
    </location>
</feature>
<keyword evidence="4" id="KW-1185">Reference proteome</keyword>
<dbReference type="InterPro" id="IPR003121">
    <property type="entry name" value="SWIB_MDM2_domain"/>
</dbReference>
<feature type="compositionally biased region" description="Basic residues" evidence="1">
    <location>
        <begin position="32"/>
        <end position="44"/>
    </location>
</feature>
<reference evidence="3 4" key="1">
    <citation type="journal article" date="2019" name="Genome Biol. Evol.">
        <title>The Rhododendron genome and chromosomal organization provide insight into shared whole-genome duplications across the heath family (Ericaceae).</title>
        <authorList>
            <person name="Soza V.L."/>
            <person name="Lindsley D."/>
            <person name="Waalkes A."/>
            <person name="Ramage E."/>
            <person name="Patwardhan R.P."/>
            <person name="Burton J.N."/>
            <person name="Adey A."/>
            <person name="Kumar A."/>
            <person name="Qiu R."/>
            <person name="Shendure J."/>
            <person name="Hall B."/>
        </authorList>
    </citation>
    <scope>NUCLEOTIDE SEQUENCE [LARGE SCALE GENOMIC DNA]</scope>
    <source>
        <strain evidence="3">RSF 1966-606</strain>
    </source>
</reference>
<comment type="caution">
    <text evidence="3">The sequence shown here is derived from an EMBL/GenBank/DDBJ whole genome shotgun (WGS) entry which is preliminary data.</text>
</comment>
<organism evidence="3 4">
    <name type="scientific">Rhododendron williamsianum</name>
    <dbReference type="NCBI Taxonomy" id="262921"/>
    <lineage>
        <taxon>Eukaryota</taxon>
        <taxon>Viridiplantae</taxon>
        <taxon>Streptophyta</taxon>
        <taxon>Embryophyta</taxon>
        <taxon>Tracheophyta</taxon>
        <taxon>Spermatophyta</taxon>
        <taxon>Magnoliopsida</taxon>
        <taxon>eudicotyledons</taxon>
        <taxon>Gunneridae</taxon>
        <taxon>Pentapetalae</taxon>
        <taxon>asterids</taxon>
        <taxon>Ericales</taxon>
        <taxon>Ericaceae</taxon>
        <taxon>Ericoideae</taxon>
        <taxon>Rhodoreae</taxon>
        <taxon>Rhododendron</taxon>
    </lineage>
</organism>
<gene>
    <name evidence="3" type="ORF">C3L33_08215</name>
</gene>
<dbReference type="InterPro" id="IPR019835">
    <property type="entry name" value="SWIB_domain"/>
</dbReference>
<evidence type="ECO:0000313" key="3">
    <source>
        <dbReference type="EMBL" id="KAE9459888.1"/>
    </source>
</evidence>
<dbReference type="OrthoDB" id="10251073at2759"/>
<dbReference type="PANTHER" id="PTHR13844">
    <property type="entry name" value="SWI/SNF-RELATED MATRIX-ASSOCIATED ACTIN-DEPENDENT REGULATOR OF CHROMATIN SUBFAMILY D"/>
    <property type="match status" value="1"/>
</dbReference>
<protein>
    <recommendedName>
        <fullName evidence="2">DM2 domain-containing protein</fullName>
    </recommendedName>
</protein>
<dbReference type="Pfam" id="PF02201">
    <property type="entry name" value="SWIB"/>
    <property type="match status" value="1"/>
</dbReference>
<feature type="compositionally biased region" description="Low complexity" evidence="1">
    <location>
        <begin position="18"/>
        <end position="31"/>
    </location>
</feature>
<dbReference type="CDD" id="cd10567">
    <property type="entry name" value="SWIB-MDM2_like"/>
    <property type="match status" value="1"/>
</dbReference>
<evidence type="ECO:0000256" key="1">
    <source>
        <dbReference type="SAM" id="MobiDB-lite"/>
    </source>
</evidence>
<dbReference type="SUPFAM" id="SSF47592">
    <property type="entry name" value="SWIB/MDM2 domain"/>
    <property type="match status" value="1"/>
</dbReference>
<dbReference type="AlphaFoldDB" id="A0A6A4LZX1"/>